<proteinExistence type="predicted"/>
<reference evidence="4 5" key="1">
    <citation type="journal article" date="2016" name="Environ. Microbiol.">
        <title>Effector profiles distinguish formae speciales of Fusarium oxysporum.</title>
        <authorList>
            <person name="van Dam P."/>
            <person name="Fokkens L."/>
            <person name="Schmidt S.M."/>
            <person name="Linmans J.H."/>
            <person name="Kistler H.C."/>
            <person name="Ma L.J."/>
            <person name="Rep M."/>
        </authorList>
    </citation>
    <scope>NUCLEOTIDE SEQUENCE [LARGE SCALE GENOMIC DNA]</scope>
    <source>
        <strain evidence="4 5">Forc016</strain>
    </source>
</reference>
<protein>
    <recommendedName>
        <fullName evidence="3">Nephrocystin 3-like N-terminal domain-containing protein</fullName>
    </recommendedName>
</protein>
<comment type="caution">
    <text evidence="4">The sequence shown here is derived from an EMBL/GenBank/DDBJ whole genome shotgun (WGS) entry which is preliminary data.</text>
</comment>
<dbReference type="Pfam" id="PF24883">
    <property type="entry name" value="NPHP3_N"/>
    <property type="match status" value="1"/>
</dbReference>
<reference evidence="4 5" key="2">
    <citation type="journal article" date="2017" name="Sci. Rep.">
        <title>A mobile pathogenicity chromosome in Fusarium oxysporum for infection of multiple cucurbit species.</title>
        <authorList>
            <person name="van Dam P."/>
            <person name="Fokkens L."/>
            <person name="Ayukawa Y."/>
            <person name="van der Gragt M."/>
            <person name="Ter Horst A."/>
            <person name="Brankovics B."/>
            <person name="Houterman P.M."/>
            <person name="Arie T."/>
            <person name="Rep M."/>
        </authorList>
    </citation>
    <scope>NUCLEOTIDE SEQUENCE [LARGE SCALE GENOMIC DNA]</scope>
    <source>
        <strain evidence="4 5">Forc016</strain>
    </source>
</reference>
<keyword evidence="1" id="KW-0677">Repeat</keyword>
<dbReference type="AlphaFoldDB" id="A0A2H3GNX6"/>
<dbReference type="PANTHER" id="PTHR10039:SF5">
    <property type="entry name" value="NACHT DOMAIN-CONTAINING PROTEIN"/>
    <property type="match status" value="1"/>
</dbReference>
<feature type="domain" description="Nephrocystin 3-like N-terminal" evidence="3">
    <location>
        <begin position="336"/>
        <end position="500"/>
    </location>
</feature>
<organism evidence="4 5">
    <name type="scientific">Fusarium oxysporum f. sp. radicis-cucumerinum</name>
    <dbReference type="NCBI Taxonomy" id="327505"/>
    <lineage>
        <taxon>Eukaryota</taxon>
        <taxon>Fungi</taxon>
        <taxon>Dikarya</taxon>
        <taxon>Ascomycota</taxon>
        <taxon>Pezizomycotina</taxon>
        <taxon>Sordariomycetes</taxon>
        <taxon>Hypocreomycetidae</taxon>
        <taxon>Hypocreales</taxon>
        <taxon>Nectriaceae</taxon>
        <taxon>Fusarium</taxon>
        <taxon>Fusarium oxysporum species complex</taxon>
    </lineage>
</organism>
<dbReference type="Proteomes" id="UP000219602">
    <property type="component" value="Chromosome 9"/>
</dbReference>
<dbReference type="EMBL" id="MABQ02000007">
    <property type="protein sequence ID" value="PCD31330.1"/>
    <property type="molecule type" value="Genomic_DNA"/>
</dbReference>
<dbReference type="PANTHER" id="PTHR10039">
    <property type="entry name" value="AMELOGENIN"/>
    <property type="match status" value="1"/>
</dbReference>
<feature type="compositionally biased region" description="Acidic residues" evidence="2">
    <location>
        <begin position="310"/>
        <end position="320"/>
    </location>
</feature>
<evidence type="ECO:0000256" key="1">
    <source>
        <dbReference type="ARBA" id="ARBA00022737"/>
    </source>
</evidence>
<accession>A0A2H3GNX6</accession>
<name>A0A2H3GNX6_FUSOX</name>
<evidence type="ECO:0000256" key="2">
    <source>
        <dbReference type="SAM" id="MobiDB-lite"/>
    </source>
</evidence>
<gene>
    <name evidence="4" type="ORF">AU210_010985</name>
</gene>
<dbReference type="STRING" id="327505.A0A2H3GNX6"/>
<dbReference type="SUPFAM" id="SSF52540">
    <property type="entry name" value="P-loop containing nucleoside triphosphate hydrolases"/>
    <property type="match status" value="1"/>
</dbReference>
<sequence length="1140" mass="130780">MSGAEAAIAGIGFLCNAMQIVTFGRDILQVYRHVQNERCPDPRLEAYLKSAKACFDDMNSSALAACQVLQPNRDQQQIIEIGKKLEESMAQLQAKFAQLHVDDESRRGFRGKIDMGKKTLASLWQGKELESLEINLRRYENLLHGVVLHRICNQSQAAEISSKQSFHQLNTDLQSIITKLADGCTRISDLSIESLETRNRVTQEHETTRAIIDAGFTTTQDYLSTFRDSMSQEFQVMARRDQSNSFEEEHNQLLQSLRFPEMNSRRNHISENYPGTFDWVFRSPIYCSRCCSPSCEESDDDSVQQREENTDGEDLDDMLESPEPTTTTRPSDLNYFPAWLESDARQFWISGKPASGKSSLMIFLATNPLTLRHLQAQHSNIQILTHYFWKPGQPLQKNIEGMTLSLLHQVLHKNRGLAQRLWTEQSNVQDKRDRGDWDVNELKKALCWAIKFSGNTFCIFLDGLDEAKEFEDLPWGDYQNTQVIYDLLSLGNIKLCASSREENPFSRFFTGQPRLRTHQLNENDIYHFAKNRLEASGLSSGDRSRLLATVVEKANGVFLWVVLVVKSLNQAIRSGGANEFEERLAQTPSDLHNLLVDVWERPGDDAKLSTFRVDASRFFSLAIAATKIEKESCIYEKNAEIPPLNSMRSLLVMTTALEDKPLTSIWSEGREIRPEDLRARCARVEARLQLVSRGLLEVSIPEDGDSFHWAGNEALWNYALKRVEFIHRCAFDFITDTQSGRECLALCHWSSIEQAERLLAGHLVKSRFLCHESIRYKFKIRGKRTAMITYENTHQLAPALDITLNWSESNMSFRNSMIEKLKDWQECGLFYDHLYWSYPIFPKVPSNPRELEFLENVVRVHISDTVLLDLVDQLSIVRLADAIPVLLCALVDPNGFIAESCLRFVDYILTRLQSATGEGWQDSPLKVQHDVRNTARLLHSWFVMQCLHRVHHEWRDDGHKITDLLRRFSHTLSSTNDWQCPLILEFGVRDDSGFLPLSSEGYNFSFRQYILAIGNFVTAYRLLGQLLPDRVGCALHIQPPQDAKERFEIVLIRDNKDPLGSDREFFSPATEYHRDIAKYIKESLSERDDRVTEQGWSALLQTINTGLEWIGKDKGGYCIKEVNKRGLQLIHPWVNAVIDN</sequence>
<dbReference type="InterPro" id="IPR027417">
    <property type="entry name" value="P-loop_NTPase"/>
</dbReference>
<dbReference type="InterPro" id="IPR056884">
    <property type="entry name" value="NPHP3-like_N"/>
</dbReference>
<evidence type="ECO:0000313" key="5">
    <source>
        <dbReference type="Proteomes" id="UP000219602"/>
    </source>
</evidence>
<feature type="region of interest" description="Disordered" evidence="2">
    <location>
        <begin position="295"/>
        <end position="332"/>
    </location>
</feature>
<evidence type="ECO:0000259" key="3">
    <source>
        <dbReference type="Pfam" id="PF24883"/>
    </source>
</evidence>
<evidence type="ECO:0000313" key="4">
    <source>
        <dbReference type="EMBL" id="PCD31330.1"/>
    </source>
</evidence>